<reference evidence="13" key="1">
    <citation type="submission" date="2009-11" db="EMBL/GenBank/DDBJ databases">
        <authorList>
            <consortium name="The Broad Institute Genome Sequencing Platform"/>
            <person name="Ward D."/>
            <person name="Feldgarden M."/>
            <person name="Earl A."/>
            <person name="Young S.K."/>
            <person name="Zeng Q."/>
            <person name="Koehrsen M."/>
            <person name="Alvarado L."/>
            <person name="Berlin A."/>
            <person name="Bochicchio J."/>
            <person name="Borenstein D."/>
            <person name="Chapman S.B."/>
            <person name="Chen Z."/>
            <person name="Engels R."/>
            <person name="Freedman E."/>
            <person name="Gellesch M."/>
            <person name="Goldberg J."/>
            <person name="Griggs A."/>
            <person name="Gujja S."/>
            <person name="Heilman E."/>
            <person name="Heiman D."/>
            <person name="Hepburn T."/>
            <person name="Howarth C."/>
            <person name="Jen D."/>
            <person name="Larson L."/>
            <person name="Lewis B."/>
            <person name="Mehta T."/>
            <person name="Park D."/>
            <person name="Pearson M."/>
            <person name="Roberts A."/>
            <person name="Saif S."/>
            <person name="Shea T."/>
            <person name="Shenoy N."/>
            <person name="Sisk P."/>
            <person name="Stolte C."/>
            <person name="Sykes S."/>
            <person name="Thomson T."/>
            <person name="Walk T."/>
            <person name="White J."/>
            <person name="Yandava C."/>
            <person name="Izard J."/>
            <person name="Baranova O.V."/>
            <person name="Blanton J.M."/>
            <person name="Tanner A.C."/>
            <person name="Dewhirst F.E."/>
            <person name="Haas B."/>
            <person name="Nusbaum C."/>
            <person name="Birren B."/>
        </authorList>
    </citation>
    <scope>NUCLEOTIDE SEQUENCE [LARGE SCALE GENOMIC DNA]</scope>
    <source>
        <strain evidence="13">1-1 BBBD Race 1</strain>
    </source>
</reference>
<keyword evidence="6" id="KW-0479">Metal-binding</keyword>
<dbReference type="GO" id="GO:0020037">
    <property type="term" value="F:heme binding"/>
    <property type="evidence" value="ECO:0007669"/>
    <property type="project" value="TreeGrafter"/>
</dbReference>
<accession>A0A180G791</accession>
<evidence type="ECO:0000256" key="5">
    <source>
        <dbReference type="ARBA" id="ARBA00022692"/>
    </source>
</evidence>
<evidence type="ECO:0000313" key="14">
    <source>
        <dbReference type="EnsemblFungi" id="PTTG_29113-t43_1-p1"/>
    </source>
</evidence>
<name>A0A180G791_PUCT1</name>
<reference evidence="14" key="4">
    <citation type="submission" date="2025-05" db="UniProtKB">
        <authorList>
            <consortium name="EnsemblFungi"/>
        </authorList>
    </citation>
    <scope>IDENTIFICATION</scope>
    <source>
        <strain evidence="14">isolate 1-1 / race 1 (BBBD)</strain>
    </source>
</reference>
<comment type="subcellular location">
    <subcellularLocation>
        <location evidence="2">Membrane</location>
        <topology evidence="2">Multi-pass membrane protein</topology>
    </subcellularLocation>
</comment>
<evidence type="ECO:0000313" key="15">
    <source>
        <dbReference type="Proteomes" id="UP000005240"/>
    </source>
</evidence>
<feature type="transmembrane region" description="Helical" evidence="11">
    <location>
        <begin position="176"/>
        <end position="198"/>
    </location>
</feature>
<gene>
    <name evidence="13" type="ORF">PTTG_29113</name>
</gene>
<dbReference type="GO" id="GO:0140575">
    <property type="term" value="F:transmembrane monodehydroascorbate reductase activity"/>
    <property type="evidence" value="ECO:0007669"/>
    <property type="project" value="InterPro"/>
</dbReference>
<feature type="transmembrane region" description="Helical" evidence="11">
    <location>
        <begin position="210"/>
        <end position="228"/>
    </location>
</feature>
<dbReference type="AlphaFoldDB" id="A0A180G791"/>
<dbReference type="VEuPathDB" id="FungiDB:PTTG_29113"/>
<evidence type="ECO:0000256" key="6">
    <source>
        <dbReference type="ARBA" id="ARBA00022723"/>
    </source>
</evidence>
<evidence type="ECO:0000256" key="3">
    <source>
        <dbReference type="ARBA" id="ARBA00022448"/>
    </source>
</evidence>
<evidence type="ECO:0000259" key="12">
    <source>
        <dbReference type="PROSITE" id="PS50939"/>
    </source>
</evidence>
<keyword evidence="15" id="KW-1185">Reference proteome</keyword>
<protein>
    <submittedName>
        <fullName evidence="14">Cytochrome b561 domain-containing protein</fullName>
    </submittedName>
</protein>
<evidence type="ECO:0000256" key="9">
    <source>
        <dbReference type="ARBA" id="ARBA00023004"/>
    </source>
</evidence>
<comment type="cofactor">
    <cofactor evidence="1">
        <name>heme b</name>
        <dbReference type="ChEBI" id="CHEBI:60344"/>
    </cofactor>
</comment>
<evidence type="ECO:0000256" key="2">
    <source>
        <dbReference type="ARBA" id="ARBA00004141"/>
    </source>
</evidence>
<evidence type="ECO:0000313" key="13">
    <source>
        <dbReference type="EMBL" id="OAV88202.1"/>
    </source>
</evidence>
<dbReference type="GO" id="GO:0016020">
    <property type="term" value="C:membrane"/>
    <property type="evidence" value="ECO:0007669"/>
    <property type="project" value="UniProtKB-SubCell"/>
</dbReference>
<dbReference type="CDD" id="cd08760">
    <property type="entry name" value="Cyt_b561_FRRS1_like"/>
    <property type="match status" value="1"/>
</dbReference>
<dbReference type="InterPro" id="IPR045150">
    <property type="entry name" value="CYB561D1/2"/>
</dbReference>
<feature type="transmembrane region" description="Helical" evidence="11">
    <location>
        <begin position="138"/>
        <end position="164"/>
    </location>
</feature>
<dbReference type="OrthoDB" id="19261at2759"/>
<keyword evidence="7" id="KW-0249">Electron transport</keyword>
<reference evidence="14 15" key="3">
    <citation type="journal article" date="2017" name="G3 (Bethesda)">
        <title>Comparative analysis highlights variable genome content of wheat rusts and divergence of the mating loci.</title>
        <authorList>
            <person name="Cuomo C.A."/>
            <person name="Bakkeren G."/>
            <person name="Khalil H.B."/>
            <person name="Panwar V."/>
            <person name="Joly D."/>
            <person name="Linning R."/>
            <person name="Sakthikumar S."/>
            <person name="Song X."/>
            <person name="Adiconis X."/>
            <person name="Fan L."/>
            <person name="Goldberg J.M."/>
            <person name="Levin J.Z."/>
            <person name="Young S."/>
            <person name="Zeng Q."/>
            <person name="Anikster Y."/>
            <person name="Bruce M."/>
            <person name="Wang M."/>
            <person name="Yin C."/>
            <person name="McCallum B."/>
            <person name="Szabo L.J."/>
            <person name="Hulbert S."/>
            <person name="Chen X."/>
            <person name="Fellers J.P."/>
        </authorList>
    </citation>
    <scope>NUCLEOTIDE SEQUENCE</scope>
    <source>
        <strain evidence="14">isolate 1-1 / race 1 (BBBD)</strain>
        <strain evidence="15">Isolate 1-1 / race 1 (BBBD)</strain>
    </source>
</reference>
<reference evidence="13" key="2">
    <citation type="submission" date="2016-05" db="EMBL/GenBank/DDBJ databases">
        <title>Comparative analysis highlights variable genome content of wheat rusts and divergence of the mating loci.</title>
        <authorList>
            <person name="Cuomo C.A."/>
            <person name="Bakkeren G."/>
            <person name="Szabo L."/>
            <person name="Khalil H."/>
            <person name="Joly D."/>
            <person name="Goldberg J."/>
            <person name="Young S."/>
            <person name="Zeng Q."/>
            <person name="Fellers J."/>
        </authorList>
    </citation>
    <scope>NUCLEOTIDE SEQUENCE [LARGE SCALE GENOMIC DNA]</scope>
    <source>
        <strain evidence="13">1-1 BBBD Race 1</strain>
    </source>
</reference>
<evidence type="ECO:0000256" key="10">
    <source>
        <dbReference type="ARBA" id="ARBA00023136"/>
    </source>
</evidence>
<proteinExistence type="predicted"/>
<keyword evidence="5 11" id="KW-0812">Transmembrane</keyword>
<dbReference type="EnsemblFungi" id="PTTG_29113-t43_1">
    <property type="protein sequence ID" value="PTTG_29113-t43_1-p1"/>
    <property type="gene ID" value="PTTG_29113"/>
</dbReference>
<dbReference type="EMBL" id="ADAS02000198">
    <property type="protein sequence ID" value="OAV88202.1"/>
    <property type="molecule type" value="Genomic_DNA"/>
</dbReference>
<dbReference type="PROSITE" id="PS50939">
    <property type="entry name" value="CYTOCHROME_B561"/>
    <property type="match status" value="1"/>
</dbReference>
<sequence>MWPLHQNQRNTQWMKAYCQASGHALPTPILSSQMDLVRVEGSEANQLNHTFPSMTYTRPLVLSDVDTFERAADQKIVWAMSSVAPNIDDGNLALGFHDRGYGTAVLNFSAPQIVDGLIRSSASGLKELKHSKRHDTLITLHATFLSISWGMIAPLAIVLARFLRQKGSAKWIKVHWILQLINVVSTIIGTICAVFAVGSGSHRDTFQKRLGFFVVFCMLAQASGGYFIHRLANKPRPDEDERQPRKCE</sequence>
<keyword evidence="3" id="KW-0813">Transport</keyword>
<keyword evidence="4" id="KW-0349">Heme</keyword>
<feature type="domain" description="Cytochrome b561" evidence="12">
    <location>
        <begin position="102"/>
        <end position="248"/>
    </location>
</feature>
<evidence type="ECO:0000256" key="7">
    <source>
        <dbReference type="ARBA" id="ARBA00022982"/>
    </source>
</evidence>
<organism evidence="13">
    <name type="scientific">Puccinia triticina (isolate 1-1 / race 1 (BBBD))</name>
    <name type="common">Brown leaf rust fungus</name>
    <dbReference type="NCBI Taxonomy" id="630390"/>
    <lineage>
        <taxon>Eukaryota</taxon>
        <taxon>Fungi</taxon>
        <taxon>Dikarya</taxon>
        <taxon>Basidiomycota</taxon>
        <taxon>Pucciniomycotina</taxon>
        <taxon>Pucciniomycetes</taxon>
        <taxon>Pucciniales</taxon>
        <taxon>Pucciniaceae</taxon>
        <taxon>Puccinia</taxon>
    </lineage>
</organism>
<dbReference type="Gene3D" id="1.20.120.1770">
    <property type="match status" value="1"/>
</dbReference>
<evidence type="ECO:0000256" key="4">
    <source>
        <dbReference type="ARBA" id="ARBA00022617"/>
    </source>
</evidence>
<evidence type="ECO:0000256" key="11">
    <source>
        <dbReference type="SAM" id="Phobius"/>
    </source>
</evidence>
<dbReference type="PANTHER" id="PTHR15422:SF24">
    <property type="entry name" value="DOMON RELATED DOMAIN-CONTAINING PROTEIN"/>
    <property type="match status" value="1"/>
</dbReference>
<dbReference type="PANTHER" id="PTHR15422">
    <property type="entry name" value="OS05G0565100 PROTEIN"/>
    <property type="match status" value="1"/>
</dbReference>
<keyword evidence="9" id="KW-0408">Iron</keyword>
<dbReference type="GO" id="GO:0046872">
    <property type="term" value="F:metal ion binding"/>
    <property type="evidence" value="ECO:0007669"/>
    <property type="project" value="UniProtKB-KW"/>
</dbReference>
<dbReference type="Proteomes" id="UP000005240">
    <property type="component" value="Unassembled WGS sequence"/>
</dbReference>
<keyword evidence="8 11" id="KW-1133">Transmembrane helix</keyword>
<evidence type="ECO:0000256" key="8">
    <source>
        <dbReference type="ARBA" id="ARBA00022989"/>
    </source>
</evidence>
<dbReference type="InterPro" id="IPR006593">
    <property type="entry name" value="Cyt_b561/ferric_Rdtase_TM"/>
</dbReference>
<keyword evidence="10 11" id="KW-0472">Membrane</keyword>
<evidence type="ECO:0000256" key="1">
    <source>
        <dbReference type="ARBA" id="ARBA00001970"/>
    </source>
</evidence>
<dbReference type="STRING" id="630390.A0A180G791"/>